<proteinExistence type="predicted"/>
<protein>
    <submittedName>
        <fullName evidence="1">Uncharacterized protein</fullName>
    </submittedName>
</protein>
<evidence type="ECO:0000313" key="1">
    <source>
        <dbReference type="EMBL" id="WNO05973.1"/>
    </source>
</evidence>
<dbReference type="Proteomes" id="UP001302257">
    <property type="component" value="Chromosome"/>
</dbReference>
<gene>
    <name evidence="1" type="ORF">RAN89_05975</name>
</gene>
<dbReference type="RefSeq" id="WP_313868695.1">
    <property type="nucleotide sequence ID" value="NZ_CP132507.1"/>
</dbReference>
<keyword evidence="2" id="KW-1185">Reference proteome</keyword>
<evidence type="ECO:0000313" key="2">
    <source>
        <dbReference type="Proteomes" id="UP001302257"/>
    </source>
</evidence>
<dbReference type="EMBL" id="CP132507">
    <property type="protein sequence ID" value="WNO05973.1"/>
    <property type="molecule type" value="Genomic_DNA"/>
</dbReference>
<accession>A0ABZ0B3E0</accession>
<reference evidence="1 2" key="1">
    <citation type="submission" date="2023-08" db="EMBL/GenBank/DDBJ databases">
        <title>Rhodoferax potami sp. nov. and Rhodoferax mekongensis sp. nov., isolated from the Mekong River in Thailand.</title>
        <authorList>
            <person name="Kitikhun S."/>
            <person name="Charoenyingcharoen P."/>
            <person name="Siriarchawattana P."/>
            <person name="Likhitrattanapisal S."/>
            <person name="Nilsakha T."/>
            <person name="Chanpet A."/>
            <person name="Rattanawaree P."/>
            <person name="Ingsriswang S."/>
        </authorList>
    </citation>
    <scope>NUCLEOTIDE SEQUENCE [LARGE SCALE GENOMIC DNA]</scope>
    <source>
        <strain evidence="1 2">TBRC 17307</strain>
    </source>
</reference>
<sequence>MSKKNPKFLVPMVGLSATQRKSIGAGKYEPRQRHPDEALPNTISIKELPHYVPPKHQPVRAGADDHLNIKSIGVAC</sequence>
<name>A0ABZ0B3E0_9BURK</name>
<organism evidence="1 2">
    <name type="scientific">Rhodoferax mekongensis</name>
    <dbReference type="NCBI Taxonomy" id="3068341"/>
    <lineage>
        <taxon>Bacteria</taxon>
        <taxon>Pseudomonadati</taxon>
        <taxon>Pseudomonadota</taxon>
        <taxon>Betaproteobacteria</taxon>
        <taxon>Burkholderiales</taxon>
        <taxon>Comamonadaceae</taxon>
        <taxon>Rhodoferax</taxon>
    </lineage>
</organism>